<accession>A0A0D1D353</accession>
<evidence type="ECO:0000259" key="3">
    <source>
        <dbReference type="Pfam" id="PF02481"/>
    </source>
</evidence>
<comment type="caution">
    <text evidence="5">The sequence shown here is derived from an EMBL/GenBank/DDBJ whole genome shotgun (WGS) entry which is preliminary data.</text>
</comment>
<dbReference type="PANTHER" id="PTHR43022">
    <property type="entry name" value="PROTEIN SMF"/>
    <property type="match status" value="1"/>
</dbReference>
<keyword evidence="6" id="KW-1185">Reference proteome</keyword>
<dbReference type="InterPro" id="IPR057666">
    <property type="entry name" value="DrpA_SLOG"/>
</dbReference>
<dbReference type="PATRIC" id="fig|935700.4.peg.3955"/>
<name>A0A0D1D353_9RHOB</name>
<dbReference type="GO" id="GO:0009294">
    <property type="term" value="P:DNA-mediated transformation"/>
    <property type="evidence" value="ECO:0007669"/>
    <property type="project" value="InterPro"/>
</dbReference>
<proteinExistence type="inferred from homology"/>
<dbReference type="PANTHER" id="PTHR43022:SF1">
    <property type="entry name" value="PROTEIN SMF"/>
    <property type="match status" value="1"/>
</dbReference>
<dbReference type="Pfam" id="PF21102">
    <property type="entry name" value="DprA_N"/>
    <property type="match status" value="1"/>
</dbReference>
<dbReference type="Proteomes" id="UP000032232">
    <property type="component" value="Unassembled WGS sequence"/>
</dbReference>
<dbReference type="OrthoDB" id="9785707at2"/>
<gene>
    <name evidence="5" type="ORF">jaqu_38380</name>
</gene>
<evidence type="ECO:0000313" key="6">
    <source>
        <dbReference type="Proteomes" id="UP000032232"/>
    </source>
</evidence>
<protein>
    <submittedName>
        <fullName evidence="5">Uncharacterized protein</fullName>
    </submittedName>
</protein>
<organism evidence="5 6">
    <name type="scientific">Jannaschia aquimarina</name>
    <dbReference type="NCBI Taxonomy" id="935700"/>
    <lineage>
        <taxon>Bacteria</taxon>
        <taxon>Pseudomonadati</taxon>
        <taxon>Pseudomonadota</taxon>
        <taxon>Alphaproteobacteria</taxon>
        <taxon>Rhodobacterales</taxon>
        <taxon>Roseobacteraceae</taxon>
        <taxon>Jannaschia</taxon>
    </lineage>
</organism>
<feature type="domain" description="DprA winged helix" evidence="4">
    <location>
        <begin position="328"/>
        <end position="386"/>
    </location>
</feature>
<comment type="similarity">
    <text evidence="1">Belongs to the DprA/Smf family.</text>
</comment>
<dbReference type="InterPro" id="IPR036388">
    <property type="entry name" value="WH-like_DNA-bd_sf"/>
</dbReference>
<evidence type="ECO:0000256" key="1">
    <source>
        <dbReference type="ARBA" id="ARBA00006525"/>
    </source>
</evidence>
<dbReference type="Gene3D" id="3.40.50.450">
    <property type="match status" value="1"/>
</dbReference>
<dbReference type="RefSeq" id="WP_043920574.1">
    <property type="nucleotide sequence ID" value="NZ_FZPF01000012.1"/>
</dbReference>
<evidence type="ECO:0000313" key="5">
    <source>
        <dbReference type="EMBL" id="KIT14548.1"/>
    </source>
</evidence>
<dbReference type="Gene3D" id="1.10.10.10">
    <property type="entry name" value="Winged helix-like DNA-binding domain superfamily/Winged helix DNA-binding domain"/>
    <property type="match status" value="1"/>
</dbReference>
<reference evidence="5 6" key="1">
    <citation type="submission" date="2015-02" db="EMBL/GenBank/DDBJ databases">
        <title>Genome Sequence of Jannaschia aquimarina DSM28248, a member of the Roseobacter clade.</title>
        <authorList>
            <person name="Voget S."/>
            <person name="Daniel R."/>
        </authorList>
    </citation>
    <scope>NUCLEOTIDE SEQUENCE [LARGE SCALE GENOMIC DNA]</scope>
    <source>
        <strain evidence="5 6">GSW-M26</strain>
    </source>
</reference>
<dbReference type="AlphaFoldDB" id="A0A0D1D353"/>
<evidence type="ECO:0000256" key="2">
    <source>
        <dbReference type="SAM" id="MobiDB-lite"/>
    </source>
</evidence>
<sequence>MEYPEPIRELLPEGLAETPLPLFDAPPSQEEMFARLRLARSRRVGPVTYRRLIVEHGSATVALRALPEIAREAGIDDEVVAPEGAIRAEIRAAKKAGARMMALGMPGYPAPLDDLAGAPPILWAQGNGELLAHPAVAVVGTRNASSLALRMARALGRDLAEAGVTVVSGLARGVDAAAHQTALPRTVAVHAGGLDRPYPPENASLAARIATEGCALSERPFGLSPQARDFPRRNRIVSGLAQVVVVVEAAARSGSMITARDALDQGREVMAVPGHPMDGRASGCNLLLRDGASLARGADDVLAVLETLRSDRPEPEPAAAPPSTQDGPRPASRGDDDLRERVLSLLSPIPVAEDQVCRDAGASTAALSPLLSELELEGLIARRPGGGLVRIV</sequence>
<dbReference type="Pfam" id="PF17782">
    <property type="entry name" value="WHD_DprA"/>
    <property type="match status" value="1"/>
</dbReference>
<dbReference type="SUPFAM" id="SSF102405">
    <property type="entry name" value="MCP/YpsA-like"/>
    <property type="match status" value="1"/>
</dbReference>
<dbReference type="NCBIfam" id="TIGR00732">
    <property type="entry name" value="dprA"/>
    <property type="match status" value="1"/>
</dbReference>
<dbReference type="EMBL" id="JYFE01000074">
    <property type="protein sequence ID" value="KIT14548.1"/>
    <property type="molecule type" value="Genomic_DNA"/>
</dbReference>
<dbReference type="InterPro" id="IPR041614">
    <property type="entry name" value="DprA_WH"/>
</dbReference>
<feature type="domain" description="Smf/DprA SLOG" evidence="3">
    <location>
        <begin position="102"/>
        <end position="304"/>
    </location>
</feature>
<evidence type="ECO:0000259" key="4">
    <source>
        <dbReference type="Pfam" id="PF17782"/>
    </source>
</evidence>
<dbReference type="STRING" id="935700.jaqu_38380"/>
<dbReference type="InterPro" id="IPR003488">
    <property type="entry name" value="DprA"/>
</dbReference>
<feature type="region of interest" description="Disordered" evidence="2">
    <location>
        <begin position="309"/>
        <end position="335"/>
    </location>
</feature>
<dbReference type="Pfam" id="PF02481">
    <property type="entry name" value="DNA_processg_A"/>
    <property type="match status" value="1"/>
</dbReference>